<dbReference type="Proteomes" id="UP000887565">
    <property type="component" value="Unplaced"/>
</dbReference>
<name>A0A915HZH2_ROMCU</name>
<sequence>MYKEKLYVSAGGAKDIEFLYFKYSGRDFDLKRECDAVLSLVCPDKLRYIHTQKFLLDFTSFWLQFAQLYTYYVEAKEAREGKILLVSSIQSHGFRLKLTCDLSRSSLIIPEFSLSCKGLLIESESVRINNYFRFANSEESSKFYDTVEDEFVCLQDVTEIRMVDSCLSTCRINMKDDQLTINKI</sequence>
<organism evidence="1 2">
    <name type="scientific">Romanomermis culicivorax</name>
    <name type="common">Nematode worm</name>
    <dbReference type="NCBI Taxonomy" id="13658"/>
    <lineage>
        <taxon>Eukaryota</taxon>
        <taxon>Metazoa</taxon>
        <taxon>Ecdysozoa</taxon>
        <taxon>Nematoda</taxon>
        <taxon>Enoplea</taxon>
        <taxon>Dorylaimia</taxon>
        <taxon>Mermithida</taxon>
        <taxon>Mermithoidea</taxon>
        <taxon>Mermithidae</taxon>
        <taxon>Romanomermis</taxon>
    </lineage>
</organism>
<evidence type="ECO:0000313" key="1">
    <source>
        <dbReference type="Proteomes" id="UP000887565"/>
    </source>
</evidence>
<proteinExistence type="predicted"/>
<protein>
    <submittedName>
        <fullName evidence="2">Uncharacterized protein</fullName>
    </submittedName>
</protein>
<dbReference type="WBParaSite" id="nRc.2.0.1.t06838-RA">
    <property type="protein sequence ID" value="nRc.2.0.1.t06838-RA"/>
    <property type="gene ID" value="nRc.2.0.1.g06838"/>
</dbReference>
<keyword evidence="1" id="KW-1185">Reference proteome</keyword>
<evidence type="ECO:0000313" key="2">
    <source>
        <dbReference type="WBParaSite" id="nRc.2.0.1.t06838-RA"/>
    </source>
</evidence>
<accession>A0A915HZH2</accession>
<dbReference type="AlphaFoldDB" id="A0A915HZH2"/>
<reference evidence="2" key="1">
    <citation type="submission" date="2022-11" db="UniProtKB">
        <authorList>
            <consortium name="WormBaseParasite"/>
        </authorList>
    </citation>
    <scope>IDENTIFICATION</scope>
</reference>